<feature type="compositionally biased region" description="Pro residues" evidence="2">
    <location>
        <begin position="107"/>
        <end position="155"/>
    </location>
</feature>
<evidence type="ECO:0000256" key="2">
    <source>
        <dbReference type="SAM" id="MobiDB-lite"/>
    </source>
</evidence>
<organism evidence="3 4">
    <name type="scientific">Mycena albidolilacea</name>
    <dbReference type="NCBI Taxonomy" id="1033008"/>
    <lineage>
        <taxon>Eukaryota</taxon>
        <taxon>Fungi</taxon>
        <taxon>Dikarya</taxon>
        <taxon>Basidiomycota</taxon>
        <taxon>Agaricomycotina</taxon>
        <taxon>Agaricomycetes</taxon>
        <taxon>Agaricomycetidae</taxon>
        <taxon>Agaricales</taxon>
        <taxon>Marasmiineae</taxon>
        <taxon>Mycenaceae</taxon>
        <taxon>Mycena</taxon>
    </lineage>
</organism>
<feature type="coiled-coil region" evidence="1">
    <location>
        <begin position="422"/>
        <end position="463"/>
    </location>
</feature>
<reference evidence="3" key="1">
    <citation type="submission" date="2023-03" db="EMBL/GenBank/DDBJ databases">
        <title>Massive genome expansion in bonnet fungi (Mycena s.s.) driven by repeated elements and novel gene families across ecological guilds.</title>
        <authorList>
            <consortium name="Lawrence Berkeley National Laboratory"/>
            <person name="Harder C.B."/>
            <person name="Miyauchi S."/>
            <person name="Viragh M."/>
            <person name="Kuo A."/>
            <person name="Thoen E."/>
            <person name="Andreopoulos B."/>
            <person name="Lu D."/>
            <person name="Skrede I."/>
            <person name="Drula E."/>
            <person name="Henrissat B."/>
            <person name="Morin E."/>
            <person name="Kohler A."/>
            <person name="Barry K."/>
            <person name="LaButti K."/>
            <person name="Morin E."/>
            <person name="Salamov A."/>
            <person name="Lipzen A."/>
            <person name="Mereny Z."/>
            <person name="Hegedus B."/>
            <person name="Baldrian P."/>
            <person name="Stursova M."/>
            <person name="Weitz H."/>
            <person name="Taylor A."/>
            <person name="Grigoriev I.V."/>
            <person name="Nagy L.G."/>
            <person name="Martin F."/>
            <person name="Kauserud H."/>
        </authorList>
    </citation>
    <scope>NUCLEOTIDE SEQUENCE</scope>
    <source>
        <strain evidence="3">CBHHK002</strain>
    </source>
</reference>
<feature type="region of interest" description="Disordered" evidence="2">
    <location>
        <begin position="298"/>
        <end position="330"/>
    </location>
</feature>
<keyword evidence="4" id="KW-1185">Reference proteome</keyword>
<feature type="coiled-coil region" evidence="1">
    <location>
        <begin position="335"/>
        <end position="369"/>
    </location>
</feature>
<feature type="compositionally biased region" description="Polar residues" evidence="2">
    <location>
        <begin position="557"/>
        <end position="571"/>
    </location>
</feature>
<sequence>MPKHIRCNHYDSDGSRVDPSLFHPDSCNFAHPDESAWWAAFPARVRLRPSPSKHSSSAYPRRDRHSRSRSPHRSPRATARRAPSMDSRDPRMESRDPRRRSVASSSPAPPKQPAFAPPPPLSAPPLSTPRPPLSVPPLSAPLPPPPLTIPLPPSLPASFATPDAPKPSTEGEMKVMWEKVLPHLAACVENRKAYQECQKEVAAYEHICNTPRYTTFGTDAERARVAQELASLRAARDEKSKALSRSVLALKDVAWWPVGPNQDEEAAAKYRELIQYVLQLNNAASELHQAYIKGAAQVAPVAAPPQPDPPQPDPNGRPLKRRRVSDAADDAQALSAADLAEMEQLRERLEELNERVGDLKNDLNVLETSDKDTIIAEIDARMEAFALETRSSGGGASSAELQTVEATVKTTNDHINVLAPEIANMLVEGQRCREENDALKREIEKQSAQFTAMQAQLDTLQEAMKADQAPLYALTVAFERLEEQRPPPPPSLPLDFILAAIDEPIRDTVQAVVRPMVEDMGRDLKEKISTQDAEMYGQLWGKIALTLQVVKAVSEVTPSHASSKGKSKSTTPAAVAPAVP</sequence>
<gene>
    <name evidence="3" type="ORF">DFH08DRAFT_872786</name>
</gene>
<feature type="compositionally biased region" description="Basic and acidic residues" evidence="2">
    <location>
        <begin position="86"/>
        <end position="96"/>
    </location>
</feature>
<feature type="compositionally biased region" description="Pro residues" evidence="2">
    <location>
        <begin position="302"/>
        <end position="315"/>
    </location>
</feature>
<evidence type="ECO:0000256" key="1">
    <source>
        <dbReference type="SAM" id="Coils"/>
    </source>
</evidence>
<evidence type="ECO:0000313" key="3">
    <source>
        <dbReference type="EMBL" id="KAJ7343475.1"/>
    </source>
</evidence>
<evidence type="ECO:0000313" key="4">
    <source>
        <dbReference type="Proteomes" id="UP001218218"/>
    </source>
</evidence>
<dbReference type="Proteomes" id="UP001218218">
    <property type="component" value="Unassembled WGS sequence"/>
</dbReference>
<dbReference type="Gene3D" id="1.10.287.1490">
    <property type="match status" value="1"/>
</dbReference>
<protein>
    <submittedName>
        <fullName evidence="3">Uncharacterized protein</fullName>
    </submittedName>
</protein>
<name>A0AAD7EQV0_9AGAR</name>
<comment type="caution">
    <text evidence="3">The sequence shown here is derived from an EMBL/GenBank/DDBJ whole genome shotgun (WGS) entry which is preliminary data.</text>
</comment>
<feature type="region of interest" description="Disordered" evidence="2">
    <location>
        <begin position="1"/>
        <end position="20"/>
    </location>
</feature>
<dbReference type="EMBL" id="JARIHO010000023">
    <property type="protein sequence ID" value="KAJ7343475.1"/>
    <property type="molecule type" value="Genomic_DNA"/>
</dbReference>
<proteinExistence type="predicted"/>
<feature type="region of interest" description="Disordered" evidence="2">
    <location>
        <begin position="557"/>
        <end position="580"/>
    </location>
</feature>
<accession>A0AAD7EQV0</accession>
<keyword evidence="1" id="KW-0175">Coiled coil</keyword>
<feature type="region of interest" description="Disordered" evidence="2">
    <location>
        <begin position="48"/>
        <end position="169"/>
    </location>
</feature>
<dbReference type="AlphaFoldDB" id="A0AAD7EQV0"/>
<feature type="compositionally biased region" description="Basic residues" evidence="2">
    <location>
        <begin position="62"/>
        <end position="79"/>
    </location>
</feature>